<dbReference type="GO" id="GO:0004197">
    <property type="term" value="F:cysteine-type endopeptidase activity"/>
    <property type="evidence" value="ECO:0007669"/>
    <property type="project" value="InterPro"/>
</dbReference>
<dbReference type="InterPro" id="IPR029030">
    <property type="entry name" value="Caspase-like_dom_sf"/>
</dbReference>
<dbReference type="OrthoDB" id="10255174at2759"/>
<evidence type="ECO:0000313" key="7">
    <source>
        <dbReference type="Proteomes" id="UP000054477"/>
    </source>
</evidence>
<dbReference type="Pfam" id="PF00656">
    <property type="entry name" value="Peptidase_C14"/>
    <property type="match status" value="1"/>
</dbReference>
<name>A0A0C9WUL6_9AGAR</name>
<keyword evidence="2" id="KW-0053">Apoptosis</keyword>
<keyword evidence="7" id="KW-1185">Reference proteome</keyword>
<keyword evidence="3" id="KW-0788">Thiol protease</keyword>
<evidence type="ECO:0000313" key="6">
    <source>
        <dbReference type="EMBL" id="KIJ95950.1"/>
    </source>
</evidence>
<keyword evidence="3" id="KW-0378">Hydrolase</keyword>
<dbReference type="Gene3D" id="3.40.50.1460">
    <property type="match status" value="1"/>
</dbReference>
<evidence type="ECO:0000256" key="3">
    <source>
        <dbReference type="ARBA" id="ARBA00022807"/>
    </source>
</evidence>
<dbReference type="Proteomes" id="UP000054477">
    <property type="component" value="Unassembled WGS sequence"/>
</dbReference>
<dbReference type="InterPro" id="IPR050452">
    <property type="entry name" value="Metacaspase"/>
</dbReference>
<feature type="region of interest" description="Disordered" evidence="4">
    <location>
        <begin position="28"/>
        <end position="57"/>
    </location>
</feature>
<evidence type="ECO:0000256" key="2">
    <source>
        <dbReference type="ARBA" id="ARBA00022703"/>
    </source>
</evidence>
<organism evidence="6 7">
    <name type="scientific">Laccaria amethystina LaAM-08-1</name>
    <dbReference type="NCBI Taxonomy" id="1095629"/>
    <lineage>
        <taxon>Eukaryota</taxon>
        <taxon>Fungi</taxon>
        <taxon>Dikarya</taxon>
        <taxon>Basidiomycota</taxon>
        <taxon>Agaricomycotina</taxon>
        <taxon>Agaricomycetes</taxon>
        <taxon>Agaricomycetidae</taxon>
        <taxon>Agaricales</taxon>
        <taxon>Agaricineae</taxon>
        <taxon>Hydnangiaceae</taxon>
        <taxon>Laccaria</taxon>
    </lineage>
</organism>
<sequence length="257" mass="28252">MFLSFFRVSVYSYVDLFWYLVQRPSVTVKPAPSKPEIPPSGSSTSLPPTKPPTTTIPIPDEGNKSFFALIIGINNYSDGSVPILSGCVPDAEAMRDFLTATLKVPASQIRFLSDTNAKRANIIKAFLELQTDPRIKKGDPILIFYAGHGAETKAPAGWHSGDVDNQIQMIIPQDYSSKRTKQVHGIPDRTLGALINGIASAKGDNIRGRRSIKCRRVTYEMILEVGCFRVYLNAFSSGFDVNAACTYTRTPDLAVFL</sequence>
<reference evidence="6 7" key="1">
    <citation type="submission" date="2014-04" db="EMBL/GenBank/DDBJ databases">
        <authorList>
            <consortium name="DOE Joint Genome Institute"/>
            <person name="Kuo A."/>
            <person name="Kohler A."/>
            <person name="Nagy L.G."/>
            <person name="Floudas D."/>
            <person name="Copeland A."/>
            <person name="Barry K.W."/>
            <person name="Cichocki N."/>
            <person name="Veneault-Fourrey C."/>
            <person name="LaButti K."/>
            <person name="Lindquist E.A."/>
            <person name="Lipzen A."/>
            <person name="Lundell T."/>
            <person name="Morin E."/>
            <person name="Murat C."/>
            <person name="Sun H."/>
            <person name="Tunlid A."/>
            <person name="Henrissat B."/>
            <person name="Grigoriev I.V."/>
            <person name="Hibbett D.S."/>
            <person name="Martin F."/>
            <person name="Nordberg H.P."/>
            <person name="Cantor M.N."/>
            <person name="Hua S.X."/>
        </authorList>
    </citation>
    <scope>NUCLEOTIDE SEQUENCE [LARGE SCALE GENOMIC DNA]</scope>
    <source>
        <strain evidence="6 7">LaAM-08-1</strain>
    </source>
</reference>
<evidence type="ECO:0000256" key="4">
    <source>
        <dbReference type="SAM" id="MobiDB-lite"/>
    </source>
</evidence>
<dbReference type="GO" id="GO:0006915">
    <property type="term" value="P:apoptotic process"/>
    <property type="evidence" value="ECO:0007669"/>
    <property type="project" value="UniProtKB-KW"/>
</dbReference>
<keyword evidence="3" id="KW-0645">Protease</keyword>
<dbReference type="PANTHER" id="PTHR48104:SF30">
    <property type="entry name" value="METACASPASE-1"/>
    <property type="match status" value="1"/>
</dbReference>
<evidence type="ECO:0000256" key="1">
    <source>
        <dbReference type="ARBA" id="ARBA00009005"/>
    </source>
</evidence>
<dbReference type="AlphaFoldDB" id="A0A0C9WUL6"/>
<dbReference type="SUPFAM" id="SSF52129">
    <property type="entry name" value="Caspase-like"/>
    <property type="match status" value="1"/>
</dbReference>
<evidence type="ECO:0000259" key="5">
    <source>
        <dbReference type="Pfam" id="PF00656"/>
    </source>
</evidence>
<feature type="compositionally biased region" description="Low complexity" evidence="4">
    <location>
        <begin position="39"/>
        <end position="57"/>
    </location>
</feature>
<protein>
    <recommendedName>
        <fullName evidence="5">Peptidase C14 caspase domain-containing protein</fullName>
    </recommendedName>
</protein>
<dbReference type="HOGENOM" id="CLU_094659_0_0_1"/>
<reference evidence="7" key="2">
    <citation type="submission" date="2015-01" db="EMBL/GenBank/DDBJ databases">
        <title>Evolutionary Origins and Diversification of the Mycorrhizal Mutualists.</title>
        <authorList>
            <consortium name="DOE Joint Genome Institute"/>
            <consortium name="Mycorrhizal Genomics Consortium"/>
            <person name="Kohler A."/>
            <person name="Kuo A."/>
            <person name="Nagy L.G."/>
            <person name="Floudas D."/>
            <person name="Copeland A."/>
            <person name="Barry K.W."/>
            <person name="Cichocki N."/>
            <person name="Veneault-Fourrey C."/>
            <person name="LaButti K."/>
            <person name="Lindquist E.A."/>
            <person name="Lipzen A."/>
            <person name="Lundell T."/>
            <person name="Morin E."/>
            <person name="Murat C."/>
            <person name="Riley R."/>
            <person name="Ohm R."/>
            <person name="Sun H."/>
            <person name="Tunlid A."/>
            <person name="Henrissat B."/>
            <person name="Grigoriev I.V."/>
            <person name="Hibbett D.S."/>
            <person name="Martin F."/>
        </authorList>
    </citation>
    <scope>NUCLEOTIDE SEQUENCE [LARGE SCALE GENOMIC DNA]</scope>
    <source>
        <strain evidence="7">LaAM-08-1</strain>
    </source>
</reference>
<accession>A0A0C9WUL6</accession>
<dbReference type="GO" id="GO:0005737">
    <property type="term" value="C:cytoplasm"/>
    <property type="evidence" value="ECO:0007669"/>
    <property type="project" value="TreeGrafter"/>
</dbReference>
<feature type="domain" description="Peptidase C14 caspase" evidence="5">
    <location>
        <begin position="67"/>
        <end position="162"/>
    </location>
</feature>
<dbReference type="GO" id="GO:0006508">
    <property type="term" value="P:proteolysis"/>
    <property type="evidence" value="ECO:0007669"/>
    <property type="project" value="InterPro"/>
</dbReference>
<dbReference type="EMBL" id="KN838737">
    <property type="protein sequence ID" value="KIJ95950.1"/>
    <property type="molecule type" value="Genomic_DNA"/>
</dbReference>
<comment type="similarity">
    <text evidence="1">Belongs to the peptidase C14B family.</text>
</comment>
<proteinExistence type="inferred from homology"/>
<dbReference type="InterPro" id="IPR011600">
    <property type="entry name" value="Pept_C14_caspase"/>
</dbReference>
<gene>
    <name evidence="6" type="ORF">K443DRAFT_637496</name>
</gene>
<dbReference type="PANTHER" id="PTHR48104">
    <property type="entry name" value="METACASPASE-4"/>
    <property type="match status" value="1"/>
</dbReference>